<dbReference type="AlphaFoldDB" id="A0A0E9R5M6"/>
<protein>
    <submittedName>
        <fullName evidence="1">Uncharacterized protein</fullName>
    </submittedName>
</protein>
<dbReference type="EMBL" id="GBXM01084919">
    <property type="protein sequence ID" value="JAH23658.1"/>
    <property type="molecule type" value="Transcribed_RNA"/>
</dbReference>
<organism evidence="1">
    <name type="scientific">Anguilla anguilla</name>
    <name type="common">European freshwater eel</name>
    <name type="synonym">Muraena anguilla</name>
    <dbReference type="NCBI Taxonomy" id="7936"/>
    <lineage>
        <taxon>Eukaryota</taxon>
        <taxon>Metazoa</taxon>
        <taxon>Chordata</taxon>
        <taxon>Craniata</taxon>
        <taxon>Vertebrata</taxon>
        <taxon>Euteleostomi</taxon>
        <taxon>Actinopterygii</taxon>
        <taxon>Neopterygii</taxon>
        <taxon>Teleostei</taxon>
        <taxon>Anguilliformes</taxon>
        <taxon>Anguillidae</taxon>
        <taxon>Anguilla</taxon>
    </lineage>
</organism>
<sequence length="79" mass="9253">MVHFKLLSLDTNMISILVLEAMPRVCVLIKALYTDKIKIYRKRCRHPVLHSVKAVFLYAVRSVYQLWCQNQLPGRATHN</sequence>
<proteinExistence type="predicted"/>
<reference evidence="1" key="2">
    <citation type="journal article" date="2015" name="Fish Shellfish Immunol.">
        <title>Early steps in the European eel (Anguilla anguilla)-Vibrio vulnificus interaction in the gills: Role of the RtxA13 toxin.</title>
        <authorList>
            <person name="Callol A."/>
            <person name="Pajuelo D."/>
            <person name="Ebbesson L."/>
            <person name="Teles M."/>
            <person name="MacKenzie S."/>
            <person name="Amaro C."/>
        </authorList>
    </citation>
    <scope>NUCLEOTIDE SEQUENCE</scope>
</reference>
<reference evidence="1" key="1">
    <citation type="submission" date="2014-11" db="EMBL/GenBank/DDBJ databases">
        <authorList>
            <person name="Amaro Gonzalez C."/>
        </authorList>
    </citation>
    <scope>NUCLEOTIDE SEQUENCE</scope>
</reference>
<evidence type="ECO:0000313" key="1">
    <source>
        <dbReference type="EMBL" id="JAH23658.1"/>
    </source>
</evidence>
<accession>A0A0E9R5M6</accession>
<name>A0A0E9R5M6_ANGAN</name>